<dbReference type="CDD" id="cd06071">
    <property type="entry name" value="Beach"/>
    <property type="match status" value="1"/>
</dbReference>
<dbReference type="PANTHER" id="PTHR13743">
    <property type="entry name" value="BEIGE/BEACH-RELATED"/>
    <property type="match status" value="1"/>
</dbReference>
<dbReference type="Gene3D" id="1.10.1540.10">
    <property type="entry name" value="BEACH domain"/>
    <property type="match status" value="1"/>
</dbReference>
<dbReference type="InterPro" id="IPR050865">
    <property type="entry name" value="BEACH_Domain"/>
</dbReference>
<dbReference type="Pfam" id="PF02138">
    <property type="entry name" value="Beach"/>
    <property type="match status" value="1"/>
</dbReference>
<dbReference type="InterPro" id="IPR015943">
    <property type="entry name" value="WD40/YVTN_repeat-like_dom_sf"/>
</dbReference>
<dbReference type="InterPro" id="IPR036322">
    <property type="entry name" value="WD40_repeat_dom_sf"/>
</dbReference>
<dbReference type="InterPro" id="IPR057496">
    <property type="entry name" value="FAN-like_PH"/>
</dbReference>
<dbReference type="SUPFAM" id="SSF50978">
    <property type="entry name" value="WD40 repeat-like"/>
    <property type="match status" value="1"/>
</dbReference>
<dbReference type="InterPro" id="IPR036372">
    <property type="entry name" value="BEACH_dom_sf"/>
</dbReference>
<feature type="domain" description="BEACH" evidence="4">
    <location>
        <begin position="271"/>
        <end position="558"/>
    </location>
</feature>
<feature type="repeat" description="WD" evidence="3">
    <location>
        <begin position="850"/>
        <end position="884"/>
    </location>
</feature>
<dbReference type="GeneID" id="103509040"/>
<dbReference type="PROSITE" id="PS50082">
    <property type="entry name" value="WD_REPEATS_2"/>
    <property type="match status" value="2"/>
</dbReference>
<dbReference type="KEGG" id="dci:103509040"/>
<dbReference type="PROSITE" id="PS50294">
    <property type="entry name" value="WD_REPEATS_REGION"/>
    <property type="match status" value="2"/>
</dbReference>
<accession>A0A1S4EBL2</accession>
<evidence type="ECO:0000259" key="5">
    <source>
        <dbReference type="PROSITE" id="PS51783"/>
    </source>
</evidence>
<dbReference type="Gene3D" id="2.130.10.10">
    <property type="entry name" value="YVTN repeat-like/Quinoprotein amine dehydrogenase"/>
    <property type="match status" value="2"/>
</dbReference>
<keyword evidence="1 3" id="KW-0853">WD repeat</keyword>
<feature type="domain" description="BEACH-type PH" evidence="5">
    <location>
        <begin position="169"/>
        <end position="267"/>
    </location>
</feature>
<dbReference type="Gene3D" id="2.30.29.30">
    <property type="entry name" value="Pleckstrin-homology domain (PH domain)/Phosphotyrosine-binding domain (PTB)"/>
    <property type="match status" value="1"/>
</dbReference>
<dbReference type="PROSITE" id="PS51783">
    <property type="entry name" value="PH_BEACH"/>
    <property type="match status" value="1"/>
</dbReference>
<sequence length="884" mass="100704">MDRERFSLLLLEPGEFYFDDLSVVLILTNKKNEEEERRPGRLKLCSKSLVFDPKNLALPLIKIPLKECTSLSKFEPPLTSKLNGNILDVTCTAYIEMLAGNILSPYVFETQTKRFLFVLNYAQIDVCLVSIEQLHRAASLPAAEQNQMVATIATARQSKVSFNLSWLEDLYEKVILETFGNKITPLVVNPGRIVLSSTNLYFQPFNNIEPHKLLKVRLAGIKRIIRRRFLLQQVGIEIYFKDLEPVKYLYLTLKTQGARDTLYNALLDLPELQLSHSDQEIMTLRWQNGALSNYDYLMYLNSLADRSLNDLTQYPVFPWVISNYTCDTLDLSDSNNYRDLSKPIGALNPTRLERLKERYNEMPHPKFLYGSHYSTPGFVLFYLVRKFPQYMLCLQNGRFDHPDRMFNSIPDIWRNVLTNMSDFKELVPEFYDTEQKGDFLENSYGIHFGYRYDGTKVGGVQLPPWAECPEVFVTKLRQALESDIVSRQLHLWIDLIFGYKQRGVEAEKADNLFYYLCYEGSVNLDMVQDWNQRHALEVQIMEFGQIPKQIFHSPHPRRTLTSQSSLLKHSTILSDVSNSWCDKSILEPLHFCHSHKEAITAVAICGEGISVASVGRDAMLKIHSLKTGRQERSAVLSSMTLSSLCILPDNCTMLVGCWDSCVVIYDVECGRIVTELAGHEDAISCVAWDEKRKRLISGSWDCTVRVWNTGASWSHMKPSKSLVSQLDLDNRIKCLAISKDNNQLAVGTEAGELIIWSLENHLMTQQLSDDINASVNGVLFSEDGCRVLSCGNNCMLNVYDLTTGMQVCNKVFEEKLLCLSWAGEEKVILGGALGMVYLVDLIQVQLLKQVRAHKDAVLCIDISCKGDRIVTGGEDHQLIVWEIS</sequence>
<dbReference type="SUPFAM" id="SSF81837">
    <property type="entry name" value="BEACH domain"/>
    <property type="match status" value="1"/>
</dbReference>
<dbReference type="RefSeq" id="XP_026679288.1">
    <property type="nucleotide sequence ID" value="XM_026823487.1"/>
</dbReference>
<evidence type="ECO:0000259" key="4">
    <source>
        <dbReference type="PROSITE" id="PS50197"/>
    </source>
</evidence>
<evidence type="ECO:0000313" key="8">
    <source>
        <dbReference type="RefSeq" id="XP_026679288.1"/>
    </source>
</evidence>
<dbReference type="PROSITE" id="PS50197">
    <property type="entry name" value="BEACH"/>
    <property type="match status" value="1"/>
</dbReference>
<dbReference type="InterPro" id="IPR001680">
    <property type="entry name" value="WD40_rpt"/>
</dbReference>
<evidence type="ECO:0000313" key="7">
    <source>
        <dbReference type="RefSeq" id="XP_017299502.2"/>
    </source>
</evidence>
<dbReference type="PANTHER" id="PTHR13743:SF123">
    <property type="entry name" value="PROTEIN FAN"/>
    <property type="match status" value="1"/>
</dbReference>
<dbReference type="Pfam" id="PF00400">
    <property type="entry name" value="WD40"/>
    <property type="match status" value="3"/>
</dbReference>
<dbReference type="InterPro" id="IPR019775">
    <property type="entry name" value="WD40_repeat_CS"/>
</dbReference>
<dbReference type="PaxDb" id="121845-A0A1S4EBL2"/>
<dbReference type="CDD" id="cd00200">
    <property type="entry name" value="WD40"/>
    <property type="match status" value="1"/>
</dbReference>
<dbReference type="InterPro" id="IPR000409">
    <property type="entry name" value="BEACH_dom"/>
</dbReference>
<evidence type="ECO:0000313" key="6">
    <source>
        <dbReference type="Proteomes" id="UP000079169"/>
    </source>
</evidence>
<feature type="repeat" description="WD" evidence="3">
    <location>
        <begin position="676"/>
        <end position="708"/>
    </location>
</feature>
<dbReference type="SMART" id="SM00320">
    <property type="entry name" value="WD40"/>
    <property type="match status" value="6"/>
</dbReference>
<reference evidence="7 8" key="1">
    <citation type="submission" date="2025-04" db="UniProtKB">
        <authorList>
            <consortium name="RefSeq"/>
        </authorList>
    </citation>
    <scope>IDENTIFICATION</scope>
</reference>
<dbReference type="InterPro" id="IPR011993">
    <property type="entry name" value="PH-like_dom_sf"/>
</dbReference>
<dbReference type="SMART" id="SM01026">
    <property type="entry name" value="Beach"/>
    <property type="match status" value="1"/>
</dbReference>
<protein>
    <submittedName>
        <fullName evidence="8">Protein FAN isoform X1</fullName>
    </submittedName>
    <submittedName>
        <fullName evidence="7">Protein FAN isoform X2</fullName>
    </submittedName>
</protein>
<evidence type="ECO:0000256" key="1">
    <source>
        <dbReference type="ARBA" id="ARBA00022574"/>
    </source>
</evidence>
<organism evidence="6 7">
    <name type="scientific">Diaphorina citri</name>
    <name type="common">Asian citrus psyllid</name>
    <dbReference type="NCBI Taxonomy" id="121845"/>
    <lineage>
        <taxon>Eukaryota</taxon>
        <taxon>Metazoa</taxon>
        <taxon>Ecdysozoa</taxon>
        <taxon>Arthropoda</taxon>
        <taxon>Hexapoda</taxon>
        <taxon>Insecta</taxon>
        <taxon>Pterygota</taxon>
        <taxon>Neoptera</taxon>
        <taxon>Paraneoptera</taxon>
        <taxon>Hemiptera</taxon>
        <taxon>Sternorrhyncha</taxon>
        <taxon>Psylloidea</taxon>
        <taxon>Psyllidae</taxon>
        <taxon>Diaphorininae</taxon>
        <taxon>Diaphorina</taxon>
    </lineage>
</organism>
<evidence type="ECO:0000256" key="3">
    <source>
        <dbReference type="PROSITE-ProRule" id="PRU00221"/>
    </source>
</evidence>
<dbReference type="STRING" id="121845.A0A1S4EBL2"/>
<dbReference type="InterPro" id="IPR023362">
    <property type="entry name" value="PH-BEACH_dom"/>
</dbReference>
<evidence type="ECO:0000256" key="2">
    <source>
        <dbReference type="ARBA" id="ARBA00022737"/>
    </source>
</evidence>
<gene>
    <name evidence="7 8" type="primary">LOC103509040</name>
</gene>
<keyword evidence="2" id="KW-0677">Repeat</keyword>
<dbReference type="AlphaFoldDB" id="A0A1S4EBL2"/>
<dbReference type="Proteomes" id="UP000079169">
    <property type="component" value="Unplaced"/>
</dbReference>
<dbReference type="RefSeq" id="XP_017299502.2">
    <property type="nucleotide sequence ID" value="XM_017444013.2"/>
</dbReference>
<dbReference type="SUPFAM" id="SSF50729">
    <property type="entry name" value="PH domain-like"/>
    <property type="match status" value="1"/>
</dbReference>
<dbReference type="PROSITE" id="PS00678">
    <property type="entry name" value="WD_REPEATS_1"/>
    <property type="match status" value="1"/>
</dbReference>
<dbReference type="OrthoDB" id="26681at2759"/>
<proteinExistence type="predicted"/>
<dbReference type="FunFam" id="1.10.1540.10:FF:000001">
    <property type="entry name" value="neurobeachin isoform X1"/>
    <property type="match status" value="1"/>
</dbReference>
<name>A0A1S4EBL2_DIACI</name>
<dbReference type="Pfam" id="PF25400">
    <property type="entry name" value="PH_FAN"/>
    <property type="match status" value="1"/>
</dbReference>
<keyword evidence="6" id="KW-1185">Reference proteome</keyword>